<proteinExistence type="inferred from homology"/>
<evidence type="ECO:0000313" key="7">
    <source>
        <dbReference type="Proteomes" id="UP000238034"/>
    </source>
</evidence>
<evidence type="ECO:0000256" key="2">
    <source>
        <dbReference type="ARBA" id="ARBA00022723"/>
    </source>
</evidence>
<dbReference type="InterPro" id="IPR036866">
    <property type="entry name" value="RibonucZ/Hydroxyglut_hydro"/>
</dbReference>
<dbReference type="GO" id="GO:0046872">
    <property type="term" value="F:metal ion binding"/>
    <property type="evidence" value="ECO:0007669"/>
    <property type="project" value="UniProtKB-KW"/>
</dbReference>
<evidence type="ECO:0000256" key="3">
    <source>
        <dbReference type="ARBA" id="ARBA00022801"/>
    </source>
</evidence>
<dbReference type="InterPro" id="IPR051013">
    <property type="entry name" value="MBL_superfamily_lactonases"/>
</dbReference>
<organism evidence="6 7">
    <name type="scientific">Arcticibacter pallidicorallinus</name>
    <dbReference type="NCBI Taxonomy" id="1259464"/>
    <lineage>
        <taxon>Bacteria</taxon>
        <taxon>Pseudomonadati</taxon>
        <taxon>Bacteroidota</taxon>
        <taxon>Sphingobacteriia</taxon>
        <taxon>Sphingobacteriales</taxon>
        <taxon>Sphingobacteriaceae</taxon>
        <taxon>Arcticibacter</taxon>
    </lineage>
</organism>
<keyword evidence="2" id="KW-0479">Metal-binding</keyword>
<comment type="similarity">
    <text evidence="1">Belongs to the metallo-beta-lactamase superfamily.</text>
</comment>
<name>A0A2T0U604_9SPHI</name>
<comment type="caution">
    <text evidence="6">The sequence shown here is derived from an EMBL/GenBank/DDBJ whole genome shotgun (WGS) entry which is preliminary data.</text>
</comment>
<dbReference type="PANTHER" id="PTHR42978">
    <property type="entry name" value="QUORUM-QUENCHING LACTONASE YTNP-RELATED-RELATED"/>
    <property type="match status" value="1"/>
</dbReference>
<dbReference type="Pfam" id="PF00753">
    <property type="entry name" value="Lactamase_B"/>
    <property type="match status" value="1"/>
</dbReference>
<keyword evidence="7" id="KW-1185">Reference proteome</keyword>
<evidence type="ECO:0000256" key="4">
    <source>
        <dbReference type="ARBA" id="ARBA00022833"/>
    </source>
</evidence>
<dbReference type="Proteomes" id="UP000238034">
    <property type="component" value="Unassembled WGS sequence"/>
</dbReference>
<keyword evidence="4" id="KW-0862">Zinc</keyword>
<evidence type="ECO:0000313" key="6">
    <source>
        <dbReference type="EMBL" id="PRY53346.1"/>
    </source>
</evidence>
<dbReference type="PANTHER" id="PTHR42978:SF6">
    <property type="entry name" value="QUORUM-QUENCHING LACTONASE YTNP-RELATED"/>
    <property type="match status" value="1"/>
</dbReference>
<protein>
    <submittedName>
        <fullName evidence="6">Glyoxylase-like metal-dependent hydrolase (Beta-lactamase superfamily II)</fullName>
    </submittedName>
</protein>
<dbReference type="InterPro" id="IPR001279">
    <property type="entry name" value="Metallo-B-lactamas"/>
</dbReference>
<dbReference type="RefSeq" id="WP_106292908.1">
    <property type="nucleotide sequence ID" value="NZ_PVTH01000004.1"/>
</dbReference>
<feature type="domain" description="Metallo-beta-lactamase" evidence="5">
    <location>
        <begin position="42"/>
        <end position="252"/>
    </location>
</feature>
<gene>
    <name evidence="6" type="ORF">B0I27_104357</name>
</gene>
<dbReference type="Gene3D" id="3.60.15.10">
    <property type="entry name" value="Ribonuclease Z/Hydroxyacylglutathione hydrolase-like"/>
    <property type="match status" value="1"/>
</dbReference>
<dbReference type="GO" id="GO:0016787">
    <property type="term" value="F:hydrolase activity"/>
    <property type="evidence" value="ECO:0007669"/>
    <property type="project" value="UniProtKB-KW"/>
</dbReference>
<reference evidence="6 7" key="1">
    <citation type="submission" date="2018-03" db="EMBL/GenBank/DDBJ databases">
        <title>Genomic Encyclopedia of Type Strains, Phase III (KMG-III): the genomes of soil and plant-associated and newly described type strains.</title>
        <authorList>
            <person name="Whitman W."/>
        </authorList>
    </citation>
    <scope>NUCLEOTIDE SEQUENCE [LARGE SCALE GENOMIC DNA]</scope>
    <source>
        <strain evidence="6 7">CGMCC 1.9313</strain>
    </source>
</reference>
<dbReference type="SUPFAM" id="SSF56281">
    <property type="entry name" value="Metallo-hydrolase/oxidoreductase"/>
    <property type="match status" value="1"/>
</dbReference>
<accession>A0A2T0U604</accession>
<dbReference type="SMART" id="SM00849">
    <property type="entry name" value="Lactamase_B"/>
    <property type="match status" value="1"/>
</dbReference>
<dbReference type="AlphaFoldDB" id="A0A2T0U604"/>
<dbReference type="EMBL" id="PVTH01000004">
    <property type="protein sequence ID" value="PRY53346.1"/>
    <property type="molecule type" value="Genomic_DNA"/>
</dbReference>
<dbReference type="OrthoDB" id="9802897at2"/>
<evidence type="ECO:0000256" key="1">
    <source>
        <dbReference type="ARBA" id="ARBA00007749"/>
    </source>
</evidence>
<dbReference type="CDD" id="cd16281">
    <property type="entry name" value="metallo-hydrolase-like_MBL-fold"/>
    <property type="match status" value="1"/>
</dbReference>
<keyword evidence="3 6" id="KW-0378">Hydrolase</keyword>
<sequence>MNLYAIVNGYFKLDGGAMFGVVPKTIWSKIVPADENNLVRLAMRSLLIEDEGRLILVDTGIGDKQDQKLMRHYYLHGDDSTDKSLAAHGFSRDDITDVYLTHLHLDHAGGAVKIISGEYLPAFSNAKYWTNQSQWDWAMNPNDRERSSFLKENLLPLQEHKVLHFLNSDSQDQLPKSVSTRISSGHTESMMIPALQYKNRTVVYIADLIPTAAHIPVPYVPGYDVSPLLTMKEKAVFLTEALDNEYILFFGHDADIECCTLQSTEKGIRVRETFPISAI</sequence>
<evidence type="ECO:0000259" key="5">
    <source>
        <dbReference type="SMART" id="SM00849"/>
    </source>
</evidence>